<evidence type="ECO:0000256" key="1">
    <source>
        <dbReference type="SAM" id="SignalP"/>
    </source>
</evidence>
<dbReference type="PROSITE" id="PS51257">
    <property type="entry name" value="PROKAR_LIPOPROTEIN"/>
    <property type="match status" value="1"/>
</dbReference>
<dbReference type="STRING" id="883081.HMPREF9698_00678"/>
<feature type="signal peptide" evidence="1">
    <location>
        <begin position="1"/>
        <end position="19"/>
    </location>
</feature>
<feature type="chain" id="PRO_5038455571" description="Lipoprotein" evidence="1">
    <location>
        <begin position="20"/>
        <end position="84"/>
    </location>
</feature>
<protein>
    <recommendedName>
        <fullName evidence="4">Lipoprotein</fullName>
    </recommendedName>
</protein>
<organism evidence="2 3">
    <name type="scientific">Alloiococcus otitis ATCC 51267</name>
    <dbReference type="NCBI Taxonomy" id="883081"/>
    <lineage>
        <taxon>Bacteria</taxon>
        <taxon>Bacillati</taxon>
        <taxon>Bacillota</taxon>
        <taxon>Bacilli</taxon>
        <taxon>Lactobacillales</taxon>
        <taxon>Carnobacteriaceae</taxon>
        <taxon>Alloiococcus</taxon>
    </lineage>
</organism>
<dbReference type="EMBL" id="AGXA01000016">
    <property type="protein sequence ID" value="EKU93730.1"/>
    <property type="molecule type" value="Genomic_DNA"/>
</dbReference>
<name>K9EWX4_9LACT</name>
<dbReference type="OrthoDB" id="3035392at2"/>
<gene>
    <name evidence="2" type="ORF">HMPREF9698_00678</name>
</gene>
<reference evidence="2 3" key="1">
    <citation type="submission" date="2012-09" db="EMBL/GenBank/DDBJ databases">
        <title>The Genome Sequence of Alloiococcus otitis ATCC 51267.</title>
        <authorList>
            <consortium name="The Broad Institute Genome Sequencing Platform"/>
            <person name="Earl A."/>
            <person name="Ward D."/>
            <person name="Feldgarden M."/>
            <person name="Gevers D."/>
            <person name="Huys G."/>
            <person name="Walker B."/>
            <person name="Young S.K."/>
            <person name="Zeng Q."/>
            <person name="Gargeya S."/>
            <person name="Fitzgerald M."/>
            <person name="Haas B."/>
            <person name="Abouelleil A."/>
            <person name="Alvarado L."/>
            <person name="Arachchi H.M."/>
            <person name="Berlin A.M."/>
            <person name="Chapman S.B."/>
            <person name="Goldberg J."/>
            <person name="Griggs A."/>
            <person name="Gujja S."/>
            <person name="Hansen M."/>
            <person name="Howarth C."/>
            <person name="Imamovic A."/>
            <person name="Larimer J."/>
            <person name="McCowen C."/>
            <person name="Montmayeur A."/>
            <person name="Murphy C."/>
            <person name="Neiman D."/>
            <person name="Pearson M."/>
            <person name="Priest M."/>
            <person name="Roberts A."/>
            <person name="Saif S."/>
            <person name="Shea T."/>
            <person name="Sisk P."/>
            <person name="Sykes S."/>
            <person name="Wortman J."/>
            <person name="Nusbaum C."/>
            <person name="Birren B."/>
        </authorList>
    </citation>
    <scope>NUCLEOTIDE SEQUENCE [LARGE SCALE GENOMIC DNA]</scope>
    <source>
        <strain evidence="2 3">ATCC 51267</strain>
    </source>
</reference>
<evidence type="ECO:0008006" key="4">
    <source>
        <dbReference type="Google" id="ProtNLM"/>
    </source>
</evidence>
<dbReference type="RefSeq" id="WP_003777373.1">
    <property type="nucleotide sequence ID" value="NZ_JH992958.1"/>
</dbReference>
<sequence>MKKHIVTMLAACTFMTVYATSVAAGCGSYYIYKTSTPKCRSEKCGIWDSKALVQYQYSKRKCVKKDNTTYWQYKTDRVHIDCGC</sequence>
<evidence type="ECO:0000313" key="2">
    <source>
        <dbReference type="EMBL" id="EKU93730.1"/>
    </source>
</evidence>
<keyword evidence="3" id="KW-1185">Reference proteome</keyword>
<evidence type="ECO:0000313" key="3">
    <source>
        <dbReference type="Proteomes" id="UP000009875"/>
    </source>
</evidence>
<proteinExistence type="predicted"/>
<comment type="caution">
    <text evidence="2">The sequence shown here is derived from an EMBL/GenBank/DDBJ whole genome shotgun (WGS) entry which is preliminary data.</text>
</comment>
<dbReference type="HOGENOM" id="CLU_2520281_0_0_9"/>
<dbReference type="Proteomes" id="UP000009875">
    <property type="component" value="Unassembled WGS sequence"/>
</dbReference>
<dbReference type="AlphaFoldDB" id="K9EWX4"/>
<accession>K9EWX4</accession>
<keyword evidence="1" id="KW-0732">Signal</keyword>